<evidence type="ECO:0000256" key="7">
    <source>
        <dbReference type="ARBA" id="ARBA00022842"/>
    </source>
</evidence>
<dbReference type="AlphaFoldDB" id="A0A5C8CEE2"/>
<dbReference type="EMBL" id="SAYB01000006">
    <property type="protein sequence ID" value="TXJ36255.1"/>
    <property type="molecule type" value="Genomic_DNA"/>
</dbReference>
<feature type="binding site" evidence="9">
    <location>
        <position position="8"/>
    </location>
    <ligand>
        <name>Mg(2+)</name>
        <dbReference type="ChEBI" id="CHEBI:18420"/>
        <note>catalytic</note>
    </ligand>
</feature>
<keyword evidence="3 9" id="KW-0540">Nuclease</keyword>
<comment type="similarity">
    <text evidence="2 9">Belongs to the CRISPR-associated endoribonuclease Cas2 protein family.</text>
</comment>
<evidence type="ECO:0000313" key="12">
    <source>
        <dbReference type="Proteomes" id="UP000322814"/>
    </source>
</evidence>
<dbReference type="GO" id="GO:0004521">
    <property type="term" value="F:RNA endonuclease activity"/>
    <property type="evidence" value="ECO:0007669"/>
    <property type="project" value="InterPro"/>
</dbReference>
<keyword evidence="5 9" id="KW-0255">Endonuclease</keyword>
<dbReference type="Proteomes" id="UP000322814">
    <property type="component" value="Unassembled WGS sequence"/>
</dbReference>
<organism evidence="10 13">
    <name type="scientific">Brachyspira aalborgi</name>
    <dbReference type="NCBI Taxonomy" id="29522"/>
    <lineage>
        <taxon>Bacteria</taxon>
        <taxon>Pseudomonadati</taxon>
        <taxon>Spirochaetota</taxon>
        <taxon>Spirochaetia</taxon>
        <taxon>Brachyspirales</taxon>
        <taxon>Brachyspiraceae</taxon>
        <taxon>Brachyspira</taxon>
    </lineage>
</organism>
<keyword evidence="6 9" id="KW-0378">Hydrolase</keyword>
<dbReference type="Gene3D" id="3.30.70.240">
    <property type="match status" value="1"/>
</dbReference>
<comment type="subunit">
    <text evidence="9">Homodimer, forms a heterotetramer with a Cas1 homodimer.</text>
</comment>
<evidence type="ECO:0000313" key="10">
    <source>
        <dbReference type="EMBL" id="TXJ11874.1"/>
    </source>
</evidence>
<dbReference type="PANTHER" id="PTHR34405">
    <property type="entry name" value="CRISPR-ASSOCIATED ENDORIBONUCLEASE CAS2"/>
    <property type="match status" value="1"/>
</dbReference>
<evidence type="ECO:0000256" key="6">
    <source>
        <dbReference type="ARBA" id="ARBA00022801"/>
    </source>
</evidence>
<evidence type="ECO:0000256" key="5">
    <source>
        <dbReference type="ARBA" id="ARBA00022759"/>
    </source>
</evidence>
<dbReference type="CDD" id="cd09725">
    <property type="entry name" value="Cas2_I_II_III"/>
    <property type="match status" value="1"/>
</dbReference>
<keyword evidence="4 9" id="KW-0479">Metal-binding</keyword>
<dbReference type="GO" id="GO:0016787">
    <property type="term" value="F:hydrolase activity"/>
    <property type="evidence" value="ECO:0007669"/>
    <property type="project" value="UniProtKB-KW"/>
</dbReference>
<dbReference type="Pfam" id="PF09827">
    <property type="entry name" value="CRISPR_Cas2"/>
    <property type="match status" value="1"/>
</dbReference>
<dbReference type="EMBL" id="SAXT01000005">
    <property type="protein sequence ID" value="TXJ11874.1"/>
    <property type="molecule type" value="Genomic_DNA"/>
</dbReference>
<protein>
    <recommendedName>
        <fullName evidence="9">CRISPR-associated endoribonuclease Cas2</fullName>
        <ecNumber evidence="9">3.1.-.-</ecNumber>
    </recommendedName>
</protein>
<evidence type="ECO:0000256" key="4">
    <source>
        <dbReference type="ARBA" id="ARBA00022723"/>
    </source>
</evidence>
<dbReference type="InterPro" id="IPR021127">
    <property type="entry name" value="CRISPR_associated_Cas2"/>
</dbReference>
<proteinExistence type="inferred from homology"/>
<gene>
    <name evidence="9 10" type="primary">cas2</name>
    <name evidence="11" type="ORF">EPJ78_09760</name>
    <name evidence="10" type="ORF">EPJ80_09205</name>
</gene>
<dbReference type="InterPro" id="IPR019199">
    <property type="entry name" value="Virulence_VapD/CRISPR_Cas2"/>
</dbReference>
<evidence type="ECO:0000313" key="13">
    <source>
        <dbReference type="Proteomes" id="UP000325116"/>
    </source>
</evidence>
<reference evidence="10" key="2">
    <citation type="submission" date="2019-01" db="EMBL/GenBank/DDBJ databases">
        <authorList>
            <person name="Thorell K."/>
        </authorList>
    </citation>
    <scope>NUCLEOTIDE SEQUENCE</scope>
    <source>
        <strain evidence="11">PC4580III</strain>
        <strain evidence="10">W1</strain>
    </source>
</reference>
<dbReference type="GO" id="GO:0046872">
    <property type="term" value="F:metal ion binding"/>
    <property type="evidence" value="ECO:0007669"/>
    <property type="project" value="UniProtKB-UniRule"/>
</dbReference>
<dbReference type="GO" id="GO:0043571">
    <property type="term" value="P:maintenance of CRISPR repeat elements"/>
    <property type="evidence" value="ECO:0007669"/>
    <property type="project" value="UniProtKB-UniRule"/>
</dbReference>
<comment type="cofactor">
    <cofactor evidence="1 9">
        <name>Mg(2+)</name>
        <dbReference type="ChEBI" id="CHEBI:18420"/>
    </cofactor>
</comment>
<reference evidence="12 13" key="1">
    <citation type="journal article" date="1992" name="Lakartidningen">
        <title>[Penicillin V and not amoxicillin is the first choice preparation in acute otitis].</title>
        <authorList>
            <person name="Kamme C."/>
            <person name="Lundgren K."/>
            <person name="Prellner K."/>
        </authorList>
    </citation>
    <scope>NUCLEOTIDE SEQUENCE [LARGE SCALE GENOMIC DNA]</scope>
    <source>
        <strain evidence="11 12">PC4580III</strain>
        <strain evidence="10 13">W1</strain>
    </source>
</reference>
<evidence type="ECO:0000256" key="2">
    <source>
        <dbReference type="ARBA" id="ARBA00009959"/>
    </source>
</evidence>
<keyword evidence="7 9" id="KW-0460">Magnesium</keyword>
<evidence type="ECO:0000256" key="3">
    <source>
        <dbReference type="ARBA" id="ARBA00022722"/>
    </source>
</evidence>
<dbReference type="NCBIfam" id="TIGR01573">
    <property type="entry name" value="cas2"/>
    <property type="match status" value="1"/>
</dbReference>
<evidence type="ECO:0000313" key="11">
    <source>
        <dbReference type="EMBL" id="TXJ36255.1"/>
    </source>
</evidence>
<evidence type="ECO:0000256" key="9">
    <source>
        <dbReference type="HAMAP-Rule" id="MF_01471"/>
    </source>
</evidence>
<dbReference type="EC" id="3.1.-.-" evidence="9"/>
<name>A0A5C8CEE2_9SPIR</name>
<evidence type="ECO:0000256" key="1">
    <source>
        <dbReference type="ARBA" id="ARBA00001946"/>
    </source>
</evidence>
<dbReference type="SUPFAM" id="SSF143430">
    <property type="entry name" value="TTP0101/SSO1404-like"/>
    <property type="match status" value="1"/>
</dbReference>
<dbReference type="Proteomes" id="UP000325116">
    <property type="component" value="Unassembled WGS sequence"/>
</dbReference>
<dbReference type="RefSeq" id="WP_147758754.1">
    <property type="nucleotide sequence ID" value="NZ_SAXT01000005.1"/>
</dbReference>
<dbReference type="PANTHER" id="PTHR34405:SF1">
    <property type="entry name" value="CRISPR-ASSOCIATED ENDORIBONUCLEASE CAS2"/>
    <property type="match status" value="1"/>
</dbReference>
<comment type="function">
    <text evidence="9">CRISPR (clustered regularly interspaced short palindromic repeat), is an adaptive immune system that provides protection against mobile genetic elements (viruses, transposable elements and conjugative plasmids). CRISPR clusters contain sequences complementary to antecedent mobile elements and target invading nucleic acids. CRISPR clusters are transcribed and processed into CRISPR RNA (crRNA). Functions as a ssRNA-specific endoribonuclease. Involved in the integration of spacer DNA into the CRISPR cassette.</text>
</comment>
<comment type="caution">
    <text evidence="10">The sequence shown here is derived from an EMBL/GenBank/DDBJ whole genome shotgun (WGS) entry which is preliminary data.</text>
</comment>
<evidence type="ECO:0000256" key="8">
    <source>
        <dbReference type="ARBA" id="ARBA00023118"/>
    </source>
</evidence>
<sequence length="94" mass="11462">MYIILIYDIQVNDEDNPYVLKKVFNICKRYLNHIQKSVFEGELSEPKYLKLKEELFDVLREHKDSCIIFKSRNEKWLEKEFLVKEDIDKTSNFI</sequence>
<dbReference type="GO" id="GO:0051607">
    <property type="term" value="P:defense response to virus"/>
    <property type="evidence" value="ECO:0007669"/>
    <property type="project" value="UniProtKB-UniRule"/>
</dbReference>
<dbReference type="HAMAP" id="MF_01471">
    <property type="entry name" value="Cas2"/>
    <property type="match status" value="1"/>
</dbReference>
<accession>A0A5C8CEE2</accession>
<keyword evidence="8 9" id="KW-0051">Antiviral defense</keyword>